<evidence type="ECO:0000256" key="4">
    <source>
        <dbReference type="PROSITE-ProRule" id="PRU00236"/>
    </source>
</evidence>
<dbReference type="GO" id="GO:0070403">
    <property type="term" value="F:NAD+ binding"/>
    <property type="evidence" value="ECO:0007669"/>
    <property type="project" value="UniProtKB-UniRule"/>
</dbReference>
<dbReference type="Gene3D" id="3.40.50.1220">
    <property type="entry name" value="TPP-binding domain"/>
    <property type="match status" value="1"/>
</dbReference>
<keyword evidence="3 4" id="KW-0862">Zinc</keyword>
<evidence type="ECO:0000313" key="7">
    <source>
        <dbReference type="Proteomes" id="UP000000263"/>
    </source>
</evidence>
<dbReference type="InterPro" id="IPR027546">
    <property type="entry name" value="Sirtuin_class_III"/>
</dbReference>
<dbReference type="EMBL" id="CP000804">
    <property type="protein sequence ID" value="ABU57686.1"/>
    <property type="molecule type" value="Genomic_DNA"/>
</dbReference>
<feature type="binding site" evidence="3 4">
    <location>
        <position position="150"/>
    </location>
    <ligand>
        <name>Zn(2+)</name>
        <dbReference type="ChEBI" id="CHEBI:29105"/>
    </ligand>
</feature>
<proteinExistence type="inferred from homology"/>
<dbReference type="InterPro" id="IPR026590">
    <property type="entry name" value="Ssirtuin_cat_dom"/>
</dbReference>
<feature type="domain" description="Deacetylase sirtuin-type" evidence="5">
    <location>
        <begin position="1"/>
        <end position="248"/>
    </location>
</feature>
<dbReference type="PANTHER" id="PTHR11085:SF10">
    <property type="entry name" value="NAD-DEPENDENT PROTEIN DEACYLASE SIRTUIN-5, MITOCHONDRIAL-RELATED"/>
    <property type="match status" value="1"/>
</dbReference>
<protein>
    <recommendedName>
        <fullName evidence="3">NAD-dependent protein deacylase</fullName>
        <ecNumber evidence="3">2.3.1.286</ecNumber>
    </recommendedName>
    <alternativeName>
        <fullName evidence="3">Regulatory protein SIR2 homolog</fullName>
    </alternativeName>
</protein>
<keyword evidence="1" id="KW-0808">Transferase</keyword>
<dbReference type="NCBIfam" id="NF001753">
    <property type="entry name" value="PRK00481.1-3"/>
    <property type="match status" value="1"/>
</dbReference>
<dbReference type="STRING" id="383372.Rcas_1593"/>
<feature type="binding site" evidence="3">
    <location>
        <position position="70"/>
    </location>
    <ligand>
        <name>substrate</name>
    </ligand>
</feature>
<feature type="binding site" evidence="3 4">
    <location>
        <position position="147"/>
    </location>
    <ligand>
        <name>Zn(2+)</name>
        <dbReference type="ChEBI" id="CHEBI:29105"/>
    </ligand>
</feature>
<dbReference type="AlphaFoldDB" id="A7NJL6"/>
<comment type="cofactor">
    <cofactor evidence="3">
        <name>Zn(2+)</name>
        <dbReference type="ChEBI" id="CHEBI:29105"/>
    </cofactor>
    <text evidence="3">Binds 1 zinc ion per subunit.</text>
</comment>
<dbReference type="PROSITE" id="PS50305">
    <property type="entry name" value="SIRTUIN"/>
    <property type="match status" value="1"/>
</dbReference>
<evidence type="ECO:0000256" key="2">
    <source>
        <dbReference type="ARBA" id="ARBA00023027"/>
    </source>
</evidence>
<sequence>MQIPDSLIERMRTARRVAVLTGAGVSAESGVPTFRDAQTGLWARYDPAELASPDAFRANPNLVWQWYAYRRALVEAAAPNPGHLALADLERRIEDFTLITQNVDGLHRRAGSQNVVELHGNLFRYRCFHCAAPVELTIAPQDAPPPCPRCGGLVRPDVVWFGEWLPSQAWQTAVAAAERCELFLCIGTSGVVRPAADLPLIARSSGAYAVEINIAPGALDDRLDLHLYAPSGQLLPALMTAAFGDAAR</sequence>
<dbReference type="GO" id="GO:0036054">
    <property type="term" value="F:protein-malonyllysine demalonylase activity"/>
    <property type="evidence" value="ECO:0007669"/>
    <property type="project" value="InterPro"/>
</dbReference>
<dbReference type="InterPro" id="IPR029035">
    <property type="entry name" value="DHS-like_NAD/FAD-binding_dom"/>
</dbReference>
<accession>A7NJL6</accession>
<name>A7NJL6_ROSCS</name>
<dbReference type="InterPro" id="IPR003000">
    <property type="entry name" value="Sirtuin"/>
</dbReference>
<dbReference type="KEGG" id="rca:Rcas_1593"/>
<dbReference type="RefSeq" id="WP_012120114.1">
    <property type="nucleotide sequence ID" value="NC_009767.1"/>
</dbReference>
<dbReference type="Gene3D" id="3.30.1600.10">
    <property type="entry name" value="SIR2/SIRT2 'Small Domain"/>
    <property type="match status" value="1"/>
</dbReference>
<dbReference type="Pfam" id="PF02146">
    <property type="entry name" value="SIR2"/>
    <property type="match status" value="1"/>
</dbReference>
<evidence type="ECO:0000256" key="3">
    <source>
        <dbReference type="HAMAP-Rule" id="MF_01121"/>
    </source>
</evidence>
<feature type="binding site" evidence="3">
    <location>
        <begin position="213"/>
        <end position="215"/>
    </location>
    <ligand>
        <name>NAD(+)</name>
        <dbReference type="ChEBI" id="CHEBI:57540"/>
    </ligand>
</feature>
<dbReference type="Proteomes" id="UP000000263">
    <property type="component" value="Chromosome"/>
</dbReference>
<feature type="binding site" evidence="3">
    <location>
        <begin position="101"/>
        <end position="104"/>
    </location>
    <ligand>
        <name>NAD(+)</name>
        <dbReference type="ChEBI" id="CHEBI:57540"/>
    </ligand>
</feature>
<dbReference type="InterPro" id="IPR026591">
    <property type="entry name" value="Sirtuin_cat_small_dom_sf"/>
</dbReference>
<reference evidence="6 7" key="1">
    <citation type="submission" date="2007-08" db="EMBL/GenBank/DDBJ databases">
        <title>Complete sequence of Roseiflexus castenholzii DSM 13941.</title>
        <authorList>
            <consortium name="US DOE Joint Genome Institute"/>
            <person name="Copeland A."/>
            <person name="Lucas S."/>
            <person name="Lapidus A."/>
            <person name="Barry K."/>
            <person name="Glavina del Rio T."/>
            <person name="Dalin E."/>
            <person name="Tice H."/>
            <person name="Pitluck S."/>
            <person name="Thompson L.S."/>
            <person name="Brettin T."/>
            <person name="Bruce D."/>
            <person name="Detter J.C."/>
            <person name="Han C."/>
            <person name="Tapia R."/>
            <person name="Schmutz J."/>
            <person name="Larimer F."/>
            <person name="Land M."/>
            <person name="Hauser L."/>
            <person name="Kyrpides N."/>
            <person name="Mikhailova N."/>
            <person name="Bryant D.A."/>
            <person name="Hanada S."/>
            <person name="Tsukatani Y."/>
            <person name="Richardson P."/>
        </authorList>
    </citation>
    <scope>NUCLEOTIDE SEQUENCE [LARGE SCALE GENOMIC DNA]</scope>
    <source>
        <strain evidence="7">DSM 13941 / HLO8</strain>
    </source>
</reference>
<comment type="similarity">
    <text evidence="3">Belongs to the sirtuin family. Class III subfamily.</text>
</comment>
<dbReference type="OrthoDB" id="9800582at2"/>
<dbReference type="GO" id="GO:0036055">
    <property type="term" value="F:protein-succinyllysine desuccinylase activity"/>
    <property type="evidence" value="ECO:0007669"/>
    <property type="project" value="UniProtKB-UniRule"/>
</dbReference>
<keyword evidence="3 4" id="KW-0479">Metal-binding</keyword>
<comment type="subcellular location">
    <subcellularLocation>
        <location evidence="3">Cytoplasm</location>
    </subcellularLocation>
</comment>
<dbReference type="GO" id="GO:0005737">
    <property type="term" value="C:cytoplasm"/>
    <property type="evidence" value="ECO:0007669"/>
    <property type="project" value="UniProtKB-SubCell"/>
</dbReference>
<evidence type="ECO:0000259" key="5">
    <source>
        <dbReference type="PROSITE" id="PS50305"/>
    </source>
</evidence>
<dbReference type="SUPFAM" id="SSF52467">
    <property type="entry name" value="DHS-like NAD/FAD-binding domain"/>
    <property type="match status" value="1"/>
</dbReference>
<comment type="domain">
    <text evidence="3">2 residues (Tyr-67 and Arg-70) present in a large hydrophobic pocket are probably involved in substrate specificity. They are important for desuccinylation activity, but dispensable for deacetylation activity.</text>
</comment>
<comment type="caution">
    <text evidence="3">Lacks conserved residue(s) required for the propagation of feature annotation.</text>
</comment>
<feature type="binding site" evidence="3">
    <location>
        <position position="231"/>
    </location>
    <ligand>
        <name>NAD(+)</name>
        <dbReference type="ChEBI" id="CHEBI:57540"/>
    </ligand>
</feature>
<comment type="function">
    <text evidence="3">NAD-dependent lysine deacetylase and desuccinylase that specifically removes acetyl and succinyl groups on target proteins. Modulates the activities of several proteins which are inactive in their acylated form.</text>
</comment>
<comment type="catalytic activity">
    <reaction evidence="3">
        <text>N(6)-acetyl-L-lysyl-[protein] + NAD(+) + H2O = 2''-O-acetyl-ADP-D-ribose + nicotinamide + L-lysyl-[protein]</text>
        <dbReference type="Rhea" id="RHEA:43636"/>
        <dbReference type="Rhea" id="RHEA-COMP:9752"/>
        <dbReference type="Rhea" id="RHEA-COMP:10731"/>
        <dbReference type="ChEBI" id="CHEBI:15377"/>
        <dbReference type="ChEBI" id="CHEBI:17154"/>
        <dbReference type="ChEBI" id="CHEBI:29969"/>
        <dbReference type="ChEBI" id="CHEBI:57540"/>
        <dbReference type="ChEBI" id="CHEBI:61930"/>
        <dbReference type="ChEBI" id="CHEBI:83767"/>
        <dbReference type="EC" id="2.3.1.286"/>
    </reaction>
</comment>
<keyword evidence="7" id="KW-1185">Reference proteome</keyword>
<dbReference type="GO" id="GO:0017136">
    <property type="term" value="F:histone deacetylase activity, NAD-dependent"/>
    <property type="evidence" value="ECO:0007669"/>
    <property type="project" value="TreeGrafter"/>
</dbReference>
<comment type="catalytic activity">
    <reaction evidence="3">
        <text>N(6)-succinyl-L-lysyl-[protein] + NAD(+) + H2O = 2''-O-succinyl-ADP-D-ribose + nicotinamide + L-lysyl-[protein]</text>
        <dbReference type="Rhea" id="RHEA:47668"/>
        <dbReference type="Rhea" id="RHEA-COMP:9752"/>
        <dbReference type="Rhea" id="RHEA-COMP:11877"/>
        <dbReference type="ChEBI" id="CHEBI:15377"/>
        <dbReference type="ChEBI" id="CHEBI:17154"/>
        <dbReference type="ChEBI" id="CHEBI:29969"/>
        <dbReference type="ChEBI" id="CHEBI:57540"/>
        <dbReference type="ChEBI" id="CHEBI:87830"/>
        <dbReference type="ChEBI" id="CHEBI:87832"/>
    </reaction>
</comment>
<feature type="binding site" evidence="3 4">
    <location>
        <position position="130"/>
    </location>
    <ligand>
        <name>Zn(2+)</name>
        <dbReference type="ChEBI" id="CHEBI:29105"/>
    </ligand>
</feature>
<dbReference type="eggNOG" id="COG0846">
    <property type="taxonomic scope" value="Bacteria"/>
</dbReference>
<dbReference type="PANTHER" id="PTHR11085">
    <property type="entry name" value="NAD-DEPENDENT PROTEIN DEACYLASE SIRTUIN-5, MITOCHONDRIAL-RELATED"/>
    <property type="match status" value="1"/>
</dbReference>
<gene>
    <name evidence="3" type="primary">cobB</name>
    <name evidence="6" type="ordered locus">Rcas_1593</name>
</gene>
<dbReference type="EC" id="2.3.1.286" evidence="3"/>
<keyword evidence="3" id="KW-0963">Cytoplasm</keyword>
<dbReference type="HAMAP" id="MF_01121">
    <property type="entry name" value="Sirtuin_ClassIII"/>
    <property type="match status" value="1"/>
</dbReference>
<organism evidence="6 7">
    <name type="scientific">Roseiflexus castenholzii (strain DSM 13941 / HLO8)</name>
    <dbReference type="NCBI Taxonomy" id="383372"/>
    <lineage>
        <taxon>Bacteria</taxon>
        <taxon>Bacillati</taxon>
        <taxon>Chloroflexota</taxon>
        <taxon>Chloroflexia</taxon>
        <taxon>Chloroflexales</taxon>
        <taxon>Roseiflexineae</taxon>
        <taxon>Roseiflexaceae</taxon>
        <taxon>Roseiflexus</taxon>
    </lineage>
</organism>
<dbReference type="CDD" id="cd01412">
    <property type="entry name" value="SIRT5_Af1_CobB"/>
    <property type="match status" value="1"/>
</dbReference>
<dbReference type="GO" id="GO:0008270">
    <property type="term" value="F:zinc ion binding"/>
    <property type="evidence" value="ECO:0007669"/>
    <property type="project" value="UniProtKB-UniRule"/>
</dbReference>
<evidence type="ECO:0000313" key="6">
    <source>
        <dbReference type="EMBL" id="ABU57686.1"/>
    </source>
</evidence>
<dbReference type="InterPro" id="IPR050134">
    <property type="entry name" value="NAD-dep_sirtuin_deacylases"/>
</dbReference>
<keyword evidence="2 3" id="KW-0520">NAD</keyword>
<feature type="binding site" evidence="3">
    <location>
        <position position="67"/>
    </location>
    <ligand>
        <name>substrate</name>
    </ligand>
</feature>
<evidence type="ECO:0000256" key="1">
    <source>
        <dbReference type="ARBA" id="ARBA00022679"/>
    </source>
</evidence>
<dbReference type="HOGENOM" id="CLU_023643_3_1_0"/>
<feature type="active site" description="Proton acceptor" evidence="3 4">
    <location>
        <position position="119"/>
    </location>
</feature>
<feature type="binding site" evidence="3">
    <location>
        <begin position="187"/>
        <end position="189"/>
    </location>
    <ligand>
        <name>NAD(+)</name>
        <dbReference type="ChEBI" id="CHEBI:57540"/>
    </ligand>
</feature>
<feature type="binding site" evidence="3 4">
    <location>
        <position position="127"/>
    </location>
    <ligand>
        <name>Zn(2+)</name>
        <dbReference type="ChEBI" id="CHEBI:29105"/>
    </ligand>
</feature>